<organism evidence="3 4">
    <name type="scientific">Rhynocoris fuscipes</name>
    <dbReference type="NCBI Taxonomy" id="488301"/>
    <lineage>
        <taxon>Eukaryota</taxon>
        <taxon>Metazoa</taxon>
        <taxon>Ecdysozoa</taxon>
        <taxon>Arthropoda</taxon>
        <taxon>Hexapoda</taxon>
        <taxon>Insecta</taxon>
        <taxon>Pterygota</taxon>
        <taxon>Neoptera</taxon>
        <taxon>Paraneoptera</taxon>
        <taxon>Hemiptera</taxon>
        <taxon>Heteroptera</taxon>
        <taxon>Panheteroptera</taxon>
        <taxon>Cimicomorpha</taxon>
        <taxon>Reduviidae</taxon>
        <taxon>Harpactorinae</taxon>
        <taxon>Harpactorini</taxon>
        <taxon>Rhynocoris</taxon>
    </lineage>
</organism>
<feature type="compositionally biased region" description="Basic and acidic residues" evidence="2">
    <location>
        <begin position="241"/>
        <end position="256"/>
    </location>
</feature>
<evidence type="ECO:0000256" key="2">
    <source>
        <dbReference type="SAM" id="MobiDB-lite"/>
    </source>
</evidence>
<sequence length="640" mass="73261">MDQNLETNAASVKCVAVSLAEIKKFLTKISSIVNSSSDALLKKEYQRVNDLLSSYNRLNERYKKETALSDKRASYSLGDKAEPSSHTVVTPAYSLVNRREIEKERLCNLFGCSSTRFHNIFDDSTIKSSYKPLRNHNSNVKCKVEDLREKEKDRLANIFANHTFLISQNILKSKENLIPEKDGTLIAEKSMVRVGEYSPLNGQQRGKTTLGVGEHEEQRKQLEVERKREYKNSLAAFRLAKEQSHSSKMEENECKTRPRMHSASTQTDSEEVFTSFVDNQTEVYSPVASVNSSPCRRTPLELSPRERLLSDLHGSVAMSHYCTALCEKEKQVAYAKALQAQVEEKKRLEEERRRKIREEEELIERRAREQAERLRREYLGEQKKEYDSLQQKQAQEEIRRRRLKEFELKSVEFKKQERQKKLGAEFQHSAFNVPVKNRELPLTRTTFSRSPMLESAPLLDSDRQNILSVKASEFRRNSNYSSEVGPLKLQPGVNLLSPQYNGNANVVNRSSASESTGIIPSEGHSLPFAGHTSPTIVKSEERSALSNSALSNQSAVLSENIQQPSKRPSSPVVPALQTDMLLKKSAKVLDDKRMVLPPDEETDDPRKSVEIRNILTQLGEFRRKLIMEHRILEQRLIHEQ</sequence>
<feature type="compositionally biased region" description="Low complexity" evidence="2">
    <location>
        <begin position="544"/>
        <end position="558"/>
    </location>
</feature>
<proteinExistence type="predicted"/>
<feature type="region of interest" description="Disordered" evidence="2">
    <location>
        <begin position="241"/>
        <end position="270"/>
    </location>
</feature>
<feature type="compositionally biased region" description="Polar residues" evidence="2">
    <location>
        <begin position="559"/>
        <end position="568"/>
    </location>
</feature>
<evidence type="ECO:0000256" key="1">
    <source>
        <dbReference type="SAM" id="Coils"/>
    </source>
</evidence>
<dbReference type="Proteomes" id="UP001461498">
    <property type="component" value="Unassembled WGS sequence"/>
</dbReference>
<feature type="region of interest" description="Disordered" evidence="2">
    <location>
        <begin position="199"/>
        <end position="220"/>
    </location>
</feature>
<keyword evidence="1" id="KW-0175">Coiled coil</keyword>
<evidence type="ECO:0000313" key="3">
    <source>
        <dbReference type="EMBL" id="KAK9509657.1"/>
    </source>
</evidence>
<dbReference type="AlphaFoldDB" id="A0AAW1DGW5"/>
<keyword evidence="4" id="KW-1185">Reference proteome</keyword>
<protein>
    <submittedName>
        <fullName evidence="3">Uncharacterized protein</fullName>
    </submittedName>
</protein>
<reference evidence="3 4" key="1">
    <citation type="submission" date="2022-12" db="EMBL/GenBank/DDBJ databases">
        <title>Chromosome-level genome assembly of true bugs.</title>
        <authorList>
            <person name="Ma L."/>
            <person name="Li H."/>
        </authorList>
    </citation>
    <scope>NUCLEOTIDE SEQUENCE [LARGE SCALE GENOMIC DNA]</scope>
    <source>
        <strain evidence="3">Lab_2022b</strain>
    </source>
</reference>
<comment type="caution">
    <text evidence="3">The sequence shown here is derived from an EMBL/GenBank/DDBJ whole genome shotgun (WGS) entry which is preliminary data.</text>
</comment>
<name>A0AAW1DGW5_9HEMI</name>
<evidence type="ECO:0000313" key="4">
    <source>
        <dbReference type="Proteomes" id="UP001461498"/>
    </source>
</evidence>
<dbReference type="EMBL" id="JAPXFL010000003">
    <property type="protein sequence ID" value="KAK9509657.1"/>
    <property type="molecule type" value="Genomic_DNA"/>
</dbReference>
<gene>
    <name evidence="3" type="ORF">O3M35_006921</name>
</gene>
<feature type="coiled-coil region" evidence="1">
    <location>
        <begin position="331"/>
        <end position="399"/>
    </location>
</feature>
<accession>A0AAW1DGW5</accession>
<feature type="region of interest" description="Disordered" evidence="2">
    <location>
        <begin position="539"/>
        <end position="573"/>
    </location>
</feature>